<organism evidence="2 3">
    <name type="scientific">Salipiger aestuarii</name>
    <dbReference type="NCBI Taxonomy" id="568098"/>
    <lineage>
        <taxon>Bacteria</taxon>
        <taxon>Pseudomonadati</taxon>
        <taxon>Pseudomonadota</taxon>
        <taxon>Alphaproteobacteria</taxon>
        <taxon>Rhodobacterales</taxon>
        <taxon>Roseobacteraceae</taxon>
        <taxon>Salipiger</taxon>
    </lineage>
</organism>
<evidence type="ECO:0000313" key="3">
    <source>
        <dbReference type="Proteomes" id="UP000249165"/>
    </source>
</evidence>
<accession>A0A327YTS2</accession>
<name>A0A327YTS2_9RHOB</name>
<keyword evidence="3" id="KW-1185">Reference proteome</keyword>
<dbReference type="Proteomes" id="UP000249165">
    <property type="component" value="Unassembled WGS sequence"/>
</dbReference>
<sequence>MHVHRTRLSGKAVHSRGIGDAAGIHRVSLVLGTGAGQSIGPEHRARPPRQTTAPRGELARLYRARRR</sequence>
<dbReference type="RefSeq" id="WP_170290409.1">
    <property type="nucleotide sequence ID" value="NZ_LIQE01000003.1"/>
</dbReference>
<comment type="caution">
    <text evidence="2">The sequence shown here is derived from an EMBL/GenBank/DDBJ whole genome shotgun (WGS) entry which is preliminary data.</text>
</comment>
<evidence type="ECO:0000256" key="1">
    <source>
        <dbReference type="SAM" id="MobiDB-lite"/>
    </source>
</evidence>
<dbReference type="AlphaFoldDB" id="A0A327YTS2"/>
<proteinExistence type="predicted"/>
<gene>
    <name evidence="2" type="ORF">ATI53_1001129</name>
</gene>
<dbReference type="EMBL" id="QLMG01000001">
    <property type="protein sequence ID" value="RAK24022.1"/>
    <property type="molecule type" value="Genomic_DNA"/>
</dbReference>
<protein>
    <submittedName>
        <fullName evidence="2">Uncharacterized protein</fullName>
    </submittedName>
</protein>
<reference evidence="2 3" key="1">
    <citation type="submission" date="2018-06" db="EMBL/GenBank/DDBJ databases">
        <title>Genomic Encyclopedia of Archaeal and Bacterial Type Strains, Phase II (KMG-II): from individual species to whole genera.</title>
        <authorList>
            <person name="Goeker M."/>
        </authorList>
    </citation>
    <scope>NUCLEOTIDE SEQUENCE [LARGE SCALE GENOMIC DNA]</scope>
    <source>
        <strain evidence="2 3">DSM 22011</strain>
    </source>
</reference>
<evidence type="ECO:0000313" key="2">
    <source>
        <dbReference type="EMBL" id="RAK24022.1"/>
    </source>
</evidence>
<feature type="region of interest" description="Disordered" evidence="1">
    <location>
        <begin position="34"/>
        <end position="67"/>
    </location>
</feature>